<evidence type="ECO:0000256" key="4">
    <source>
        <dbReference type="ARBA" id="ARBA00023015"/>
    </source>
</evidence>
<feature type="compositionally biased region" description="Basic and acidic residues" evidence="7">
    <location>
        <begin position="197"/>
        <end position="218"/>
    </location>
</feature>
<comment type="caution">
    <text evidence="9">The sequence shown here is derived from an EMBL/GenBank/DDBJ whole genome shotgun (WGS) entry which is preliminary data.</text>
</comment>
<dbReference type="PANTHER" id="PTHR11078">
    <property type="entry name" value="N UTILIZATION SUBSTANCE PROTEIN B-RELATED"/>
    <property type="match status" value="1"/>
</dbReference>
<evidence type="ECO:0000313" key="10">
    <source>
        <dbReference type="Proteomes" id="UP000256379"/>
    </source>
</evidence>
<dbReference type="Gene3D" id="1.10.940.10">
    <property type="entry name" value="NusB-like"/>
    <property type="match status" value="1"/>
</dbReference>
<dbReference type="NCBIfam" id="TIGR01951">
    <property type="entry name" value="nusB"/>
    <property type="match status" value="1"/>
</dbReference>
<feature type="compositionally biased region" description="Basic and acidic residues" evidence="7">
    <location>
        <begin position="318"/>
        <end position="328"/>
    </location>
</feature>
<dbReference type="EMBL" id="NXLQ01000021">
    <property type="protein sequence ID" value="RDU64044.1"/>
    <property type="molecule type" value="Genomic_DNA"/>
</dbReference>
<feature type="region of interest" description="Disordered" evidence="7">
    <location>
        <begin position="278"/>
        <end position="349"/>
    </location>
</feature>
<evidence type="ECO:0000313" key="9">
    <source>
        <dbReference type="EMBL" id="RDU64044.1"/>
    </source>
</evidence>
<gene>
    <name evidence="6" type="primary">nusB</name>
    <name evidence="9" type="ORF">CQA53_08145</name>
</gene>
<reference evidence="9 10" key="1">
    <citation type="submission" date="2018-04" db="EMBL/GenBank/DDBJ databases">
        <title>Novel Campyloabacter and Helicobacter Species and Strains.</title>
        <authorList>
            <person name="Mannion A.J."/>
            <person name="Shen Z."/>
            <person name="Fox J.G."/>
        </authorList>
    </citation>
    <scope>NUCLEOTIDE SEQUENCE [LARGE SCALE GENOMIC DNA]</scope>
    <source>
        <strain evidence="9 10">MIT 17-337</strain>
    </source>
</reference>
<evidence type="ECO:0000259" key="8">
    <source>
        <dbReference type="Pfam" id="PF01029"/>
    </source>
</evidence>
<keyword evidence="10" id="KW-1185">Reference proteome</keyword>
<feature type="compositionally biased region" description="Basic and acidic residues" evidence="7">
    <location>
        <begin position="278"/>
        <end position="298"/>
    </location>
</feature>
<dbReference type="PANTHER" id="PTHR11078:SF3">
    <property type="entry name" value="ANTITERMINATION NUSB DOMAIN-CONTAINING PROTEIN"/>
    <property type="match status" value="1"/>
</dbReference>
<dbReference type="Pfam" id="PF01029">
    <property type="entry name" value="NusB"/>
    <property type="match status" value="1"/>
</dbReference>
<dbReference type="SUPFAM" id="SSF48013">
    <property type="entry name" value="NusB-like"/>
    <property type="match status" value="1"/>
</dbReference>
<keyword evidence="5 6" id="KW-0804">Transcription</keyword>
<keyword evidence="2 6" id="KW-0889">Transcription antitermination</keyword>
<dbReference type="GO" id="GO:0006353">
    <property type="term" value="P:DNA-templated transcription termination"/>
    <property type="evidence" value="ECO:0007669"/>
    <property type="project" value="UniProtKB-UniRule"/>
</dbReference>
<proteinExistence type="inferred from homology"/>
<organism evidence="9 10">
    <name type="scientific">Helicobacter didelphidarum</name>
    <dbReference type="NCBI Taxonomy" id="2040648"/>
    <lineage>
        <taxon>Bacteria</taxon>
        <taxon>Pseudomonadati</taxon>
        <taxon>Campylobacterota</taxon>
        <taxon>Epsilonproteobacteria</taxon>
        <taxon>Campylobacterales</taxon>
        <taxon>Helicobacteraceae</taxon>
        <taxon>Helicobacter</taxon>
    </lineage>
</organism>
<dbReference type="InterPro" id="IPR006027">
    <property type="entry name" value="NusB_RsmB_TIM44"/>
</dbReference>
<evidence type="ECO:0000256" key="6">
    <source>
        <dbReference type="HAMAP-Rule" id="MF_00073"/>
    </source>
</evidence>
<dbReference type="GO" id="GO:0031564">
    <property type="term" value="P:transcription antitermination"/>
    <property type="evidence" value="ECO:0007669"/>
    <property type="project" value="UniProtKB-KW"/>
</dbReference>
<keyword evidence="4 6" id="KW-0805">Transcription regulation</keyword>
<dbReference type="InterPro" id="IPR011605">
    <property type="entry name" value="NusB_fam"/>
</dbReference>
<dbReference type="InterPro" id="IPR035926">
    <property type="entry name" value="NusB-like_sf"/>
</dbReference>
<feature type="domain" description="NusB/RsmB/TIM44" evidence="8">
    <location>
        <begin position="6"/>
        <end position="130"/>
    </location>
</feature>
<evidence type="ECO:0000256" key="2">
    <source>
        <dbReference type="ARBA" id="ARBA00022814"/>
    </source>
</evidence>
<evidence type="ECO:0000256" key="7">
    <source>
        <dbReference type="SAM" id="MobiDB-lite"/>
    </source>
</evidence>
<accession>A0A3D8IH95</accession>
<dbReference type="RefSeq" id="WP_115543513.1">
    <property type="nucleotide sequence ID" value="NZ_NXLQ01000021.1"/>
</dbReference>
<comment type="function">
    <text evidence="6">Involved in transcription antitermination. Required for transcription of ribosomal RNA (rRNA) genes. Binds specifically to the boxA antiterminator sequence of the ribosomal RNA (rrn) operons.</text>
</comment>
<dbReference type="OrthoDB" id="9797817at2"/>
<feature type="compositionally biased region" description="Basic and acidic residues" evidence="7">
    <location>
        <begin position="158"/>
        <end position="169"/>
    </location>
</feature>
<feature type="compositionally biased region" description="Polar residues" evidence="7">
    <location>
        <begin position="329"/>
        <end position="340"/>
    </location>
</feature>
<feature type="region of interest" description="Disordered" evidence="7">
    <location>
        <begin position="153"/>
        <end position="252"/>
    </location>
</feature>
<keyword evidence="3 6" id="KW-0694">RNA-binding</keyword>
<evidence type="ECO:0000256" key="5">
    <source>
        <dbReference type="ARBA" id="ARBA00023163"/>
    </source>
</evidence>
<dbReference type="AlphaFoldDB" id="A0A3D8IH95"/>
<sequence>MATRKQAREAVIQLLYAYELGNDNVLEQAIAFLDAQKIRHKQQNFALSLLHGVLSHRILLMQVIEVFLKTWDIERLGAIEKVILSLGIYELLQTDTQEAIIINEAIELTKSFGLSDASKLINGILDSVAKTGIDVIADKIQLRQKELELQSQNTQESSKIDIESDRDSIHPLIRQKRNDSAESDCISKKQPRKLHSHEKNQGYKERNISQENIRDYKNNRKNFKTLNKGSHRDIAQSDDKKNTKKDFSEKSAKKIHISNIKVVKAIQDNSVNIVSKEKDNQTKNKHNHDATSHHDGSHIGKNQKTFHRKKSNKFQNTSKDKQTFHKQDSNNTKPKHNMSQMRKDSIKKE</sequence>
<evidence type="ECO:0000256" key="3">
    <source>
        <dbReference type="ARBA" id="ARBA00022884"/>
    </source>
</evidence>
<comment type="similarity">
    <text evidence="1 6">Belongs to the NusB family.</text>
</comment>
<dbReference type="HAMAP" id="MF_00073">
    <property type="entry name" value="NusB"/>
    <property type="match status" value="1"/>
</dbReference>
<protein>
    <recommendedName>
        <fullName evidence="6">Transcription antitermination protein NusB</fullName>
    </recommendedName>
    <alternativeName>
        <fullName evidence="6">Antitermination factor NusB</fullName>
    </alternativeName>
</protein>
<dbReference type="GO" id="GO:0003723">
    <property type="term" value="F:RNA binding"/>
    <property type="evidence" value="ECO:0007669"/>
    <property type="project" value="UniProtKB-UniRule"/>
</dbReference>
<evidence type="ECO:0000256" key="1">
    <source>
        <dbReference type="ARBA" id="ARBA00005952"/>
    </source>
</evidence>
<dbReference type="GO" id="GO:0005829">
    <property type="term" value="C:cytosol"/>
    <property type="evidence" value="ECO:0007669"/>
    <property type="project" value="TreeGrafter"/>
</dbReference>
<feature type="compositionally biased region" description="Basic and acidic residues" evidence="7">
    <location>
        <begin position="230"/>
        <end position="252"/>
    </location>
</feature>
<dbReference type="Proteomes" id="UP000256379">
    <property type="component" value="Unassembled WGS sequence"/>
</dbReference>
<name>A0A3D8IH95_9HELI</name>